<dbReference type="RefSeq" id="WP_123202839.1">
    <property type="nucleotide sequence ID" value="NZ_RJMB01000023.1"/>
</dbReference>
<reference evidence="2 3" key="1">
    <citation type="submission" date="2018-11" db="EMBL/GenBank/DDBJ databases">
        <title>The genome draft of YIM 96095.</title>
        <authorList>
            <person name="Tang S.-K."/>
            <person name="Chunyu W.-X."/>
            <person name="Feng Y.-Z."/>
        </authorList>
    </citation>
    <scope>NUCLEOTIDE SEQUENCE [LARGE SCALE GENOMIC DNA]</scope>
    <source>
        <strain evidence="2 3">YIM 96095</strain>
    </source>
</reference>
<keyword evidence="1" id="KW-0472">Membrane</keyword>
<comment type="caution">
    <text evidence="2">The sequence shown here is derived from an EMBL/GenBank/DDBJ whole genome shotgun (WGS) entry which is preliminary data.</text>
</comment>
<dbReference type="EMBL" id="RJMB01000023">
    <property type="protein sequence ID" value="RNL82467.1"/>
    <property type="molecule type" value="Genomic_DNA"/>
</dbReference>
<proteinExistence type="predicted"/>
<keyword evidence="3" id="KW-1185">Reference proteome</keyword>
<feature type="transmembrane region" description="Helical" evidence="1">
    <location>
        <begin position="98"/>
        <end position="115"/>
    </location>
</feature>
<dbReference type="InterPro" id="IPR045713">
    <property type="entry name" value="DUF6069"/>
</dbReference>
<feature type="transmembrane region" description="Helical" evidence="1">
    <location>
        <begin position="121"/>
        <end position="142"/>
    </location>
</feature>
<sequence>MSATPPQSHTPTGATKPGRPGLSWWQAGGLAAVVTTLANLAVLLAGRAAGGSFAIDEGGGETHEVTALVVAQFSAIPIVVGFGTAVLLALVWSGVLRLAQVVGAVLALATIAGPVTSDVDVVTQVALSVMHVIPGVAIVWALEVVRRRNVSATTS</sequence>
<protein>
    <submittedName>
        <fullName evidence="2">Uncharacterized protein</fullName>
    </submittedName>
</protein>
<evidence type="ECO:0000313" key="3">
    <source>
        <dbReference type="Proteomes" id="UP000269198"/>
    </source>
</evidence>
<dbReference type="Proteomes" id="UP000269198">
    <property type="component" value="Unassembled WGS sequence"/>
</dbReference>
<feature type="transmembrane region" description="Helical" evidence="1">
    <location>
        <begin position="65"/>
        <end position="91"/>
    </location>
</feature>
<dbReference type="Pfam" id="PF19545">
    <property type="entry name" value="DUF6069"/>
    <property type="match status" value="1"/>
</dbReference>
<name>A0A3N0E3P7_9ACTN</name>
<evidence type="ECO:0000313" key="2">
    <source>
        <dbReference type="EMBL" id="RNL82467.1"/>
    </source>
</evidence>
<feature type="transmembrane region" description="Helical" evidence="1">
    <location>
        <begin position="24"/>
        <end position="45"/>
    </location>
</feature>
<dbReference type="AlphaFoldDB" id="A0A3N0E3P7"/>
<keyword evidence="1" id="KW-0812">Transmembrane</keyword>
<evidence type="ECO:0000256" key="1">
    <source>
        <dbReference type="SAM" id="Phobius"/>
    </source>
</evidence>
<keyword evidence="1" id="KW-1133">Transmembrane helix</keyword>
<organism evidence="2 3">
    <name type="scientific">Halostreptopolyspora alba</name>
    <dbReference type="NCBI Taxonomy" id="2487137"/>
    <lineage>
        <taxon>Bacteria</taxon>
        <taxon>Bacillati</taxon>
        <taxon>Actinomycetota</taxon>
        <taxon>Actinomycetes</taxon>
        <taxon>Streptosporangiales</taxon>
        <taxon>Nocardiopsidaceae</taxon>
        <taxon>Halostreptopolyspora</taxon>
    </lineage>
</organism>
<accession>A0A3N0E3P7</accession>
<gene>
    <name evidence="2" type="ORF">EFW17_19365</name>
</gene>